<dbReference type="AlphaFoldDB" id="A0A4Y2TBV7"/>
<keyword evidence="1" id="KW-0812">Transmembrane</keyword>
<feature type="transmembrane region" description="Helical" evidence="1">
    <location>
        <begin position="37"/>
        <end position="60"/>
    </location>
</feature>
<evidence type="ECO:0000313" key="2">
    <source>
        <dbReference type="EMBL" id="GBN98072.1"/>
    </source>
</evidence>
<evidence type="ECO:0000256" key="1">
    <source>
        <dbReference type="SAM" id="Phobius"/>
    </source>
</evidence>
<dbReference type="EMBL" id="BGPR01027515">
    <property type="protein sequence ID" value="GBN98072.1"/>
    <property type="molecule type" value="Genomic_DNA"/>
</dbReference>
<reference evidence="2 3" key="1">
    <citation type="journal article" date="2019" name="Sci. Rep.">
        <title>Orb-weaving spider Araneus ventricosus genome elucidates the spidroin gene catalogue.</title>
        <authorList>
            <person name="Kono N."/>
            <person name="Nakamura H."/>
            <person name="Ohtoshi R."/>
            <person name="Moran D.A.P."/>
            <person name="Shinohara A."/>
            <person name="Yoshida Y."/>
            <person name="Fujiwara M."/>
            <person name="Mori M."/>
            <person name="Tomita M."/>
            <person name="Arakawa K."/>
        </authorList>
    </citation>
    <scope>NUCLEOTIDE SEQUENCE [LARGE SCALE GENOMIC DNA]</scope>
</reference>
<comment type="caution">
    <text evidence="2">The sequence shown here is derived from an EMBL/GenBank/DDBJ whole genome shotgun (WGS) entry which is preliminary data.</text>
</comment>
<gene>
    <name evidence="2" type="ORF">AVEN_198349_1</name>
</gene>
<sequence length="272" mass="31350">MPYSRRRISYVRQATYGRRRMSCVPAFSMPMRSALHIATFGLFRAPLVGVAFHMFGLFVLMRRRCISYVRPFHCPCRGRRCISYVRPFSLPMRSASRIICSAFSCPYGRRRISLRSGRPFCAHTVDNLHIICSALSCSWSASHFIRFGLFVPYTVGVAYHMFSSAFRALTVSDATRSAFCAPYGRRCISYVGLFDAPYGRRRISLCSAFSCPYGRHRMSYVRPFRTPYGRRRMSYVRPFRALTVGIAYPRDELKNYIQPSTGKAVQRSKNFL</sequence>
<keyword evidence="1" id="KW-1133">Transmembrane helix</keyword>
<organism evidence="2 3">
    <name type="scientific">Araneus ventricosus</name>
    <name type="common">Orbweaver spider</name>
    <name type="synonym">Epeira ventricosa</name>
    <dbReference type="NCBI Taxonomy" id="182803"/>
    <lineage>
        <taxon>Eukaryota</taxon>
        <taxon>Metazoa</taxon>
        <taxon>Ecdysozoa</taxon>
        <taxon>Arthropoda</taxon>
        <taxon>Chelicerata</taxon>
        <taxon>Arachnida</taxon>
        <taxon>Araneae</taxon>
        <taxon>Araneomorphae</taxon>
        <taxon>Entelegynae</taxon>
        <taxon>Araneoidea</taxon>
        <taxon>Araneidae</taxon>
        <taxon>Araneus</taxon>
    </lineage>
</organism>
<dbReference type="Proteomes" id="UP000499080">
    <property type="component" value="Unassembled WGS sequence"/>
</dbReference>
<proteinExistence type="predicted"/>
<accession>A0A4Y2TBV7</accession>
<keyword evidence="3" id="KW-1185">Reference proteome</keyword>
<keyword evidence="1" id="KW-0472">Membrane</keyword>
<evidence type="ECO:0000313" key="3">
    <source>
        <dbReference type="Proteomes" id="UP000499080"/>
    </source>
</evidence>
<protein>
    <submittedName>
        <fullName evidence="2">Uncharacterized protein</fullName>
    </submittedName>
</protein>
<name>A0A4Y2TBV7_ARAVE</name>